<comment type="subcellular location">
    <subcellularLocation>
        <location evidence="1">Membrane</location>
        <topology evidence="1">Multi-pass membrane protein</topology>
    </subcellularLocation>
</comment>
<dbReference type="SUPFAM" id="SSF48317">
    <property type="entry name" value="Acid phosphatase/Vanadium-dependent haloperoxidase"/>
    <property type="match status" value="1"/>
</dbReference>
<keyword evidence="4 6" id="KW-1133">Transmembrane helix</keyword>
<dbReference type="AlphaFoldDB" id="A0A088SER2"/>
<dbReference type="PANTHER" id="PTHR14969">
    <property type="entry name" value="SPHINGOSINE-1-PHOSPHATE PHOSPHOHYDROLASE"/>
    <property type="match status" value="1"/>
</dbReference>
<protein>
    <submittedName>
        <fullName evidence="8">Dolichyl pyrophosphate phosphatase, putative</fullName>
        <ecNumber evidence="8">3.1.3.4</ecNumber>
    </submittedName>
</protein>
<keyword evidence="9" id="KW-1185">Reference proteome</keyword>
<dbReference type="CDD" id="cd03382">
    <property type="entry name" value="PAP2_dolichyldiphosphatase"/>
    <property type="match status" value="1"/>
</dbReference>
<dbReference type="EC" id="3.1.3.4" evidence="8"/>
<dbReference type="OrthoDB" id="302705at2759"/>
<dbReference type="VEuPathDB" id="TriTrypDB:LPAL13_300009500"/>
<feature type="transmembrane region" description="Helical" evidence="6">
    <location>
        <begin position="223"/>
        <end position="245"/>
    </location>
</feature>
<evidence type="ECO:0000256" key="5">
    <source>
        <dbReference type="ARBA" id="ARBA00023136"/>
    </source>
</evidence>
<keyword evidence="2 6" id="KW-0812">Transmembrane</keyword>
<dbReference type="UniPathway" id="UPA00378"/>
<dbReference type="SMART" id="SM00014">
    <property type="entry name" value="acidPPc"/>
    <property type="match status" value="1"/>
</dbReference>
<dbReference type="InterPro" id="IPR000326">
    <property type="entry name" value="PAP2/HPO"/>
</dbReference>
<dbReference type="InterPro" id="IPR039667">
    <property type="entry name" value="Dolichyldiphosphatase_PAP2"/>
</dbReference>
<dbReference type="Pfam" id="PF01569">
    <property type="entry name" value="PAP2"/>
    <property type="match status" value="1"/>
</dbReference>
<evidence type="ECO:0000256" key="1">
    <source>
        <dbReference type="ARBA" id="ARBA00004141"/>
    </source>
</evidence>
<dbReference type="KEGG" id="lpan:LPMP_300420"/>
<sequence>MSWSETVRFVWAYTHLSAVELQQGEVLARTHQQGAAALATPAKTPVASSGPPHWKSWAMTEVLYRQHDLFSKLFGISSIGPVAMMVLLTGMTSAPCRERRIPAMNLILYLVLSVCLNVALKEVIRSPRPAHPAAGMNYTTMNGMPSDHAQFMAGFSVYLLRRWAHTQRRRTERRKAGHLQQRKSISASAALTRSSSSYALMGLLLFATLFIGAGRIYNGYHTVGQALVGWMVGIALALVCTTVRVQRSFTWVSEKVLVPVMLVCTFWTEAIC</sequence>
<feature type="transmembrane region" description="Helical" evidence="6">
    <location>
        <begin position="101"/>
        <end position="120"/>
    </location>
</feature>
<name>A0A088SER2_LEIPA</name>
<evidence type="ECO:0000313" key="9">
    <source>
        <dbReference type="Proteomes" id="UP000063063"/>
    </source>
</evidence>
<organism evidence="8 9">
    <name type="scientific">Leishmania panamensis</name>
    <dbReference type="NCBI Taxonomy" id="5679"/>
    <lineage>
        <taxon>Eukaryota</taxon>
        <taxon>Discoba</taxon>
        <taxon>Euglenozoa</taxon>
        <taxon>Kinetoplastea</taxon>
        <taxon>Metakinetoplastina</taxon>
        <taxon>Trypanosomatida</taxon>
        <taxon>Trypanosomatidae</taxon>
        <taxon>Leishmaniinae</taxon>
        <taxon>Leishmania</taxon>
        <taxon>Leishmania guyanensis species complex</taxon>
    </lineage>
</organism>
<feature type="transmembrane region" description="Helical" evidence="6">
    <location>
        <begin position="198"/>
        <end position="217"/>
    </location>
</feature>
<proteinExistence type="predicted"/>
<evidence type="ECO:0000256" key="2">
    <source>
        <dbReference type="ARBA" id="ARBA00022692"/>
    </source>
</evidence>
<dbReference type="GeneID" id="22577096"/>
<dbReference type="GO" id="GO:0008195">
    <property type="term" value="F:phosphatidate phosphatase activity"/>
    <property type="evidence" value="ECO:0007669"/>
    <property type="project" value="UniProtKB-EC"/>
</dbReference>
<dbReference type="VEuPathDB" id="TriTrypDB:LPMP_300420"/>
<dbReference type="InterPro" id="IPR036938">
    <property type="entry name" value="PAP2/HPO_sf"/>
</dbReference>
<evidence type="ECO:0000256" key="4">
    <source>
        <dbReference type="ARBA" id="ARBA00022989"/>
    </source>
</evidence>
<gene>
    <name evidence="8" type="ORF">LPMP_300420</name>
</gene>
<evidence type="ECO:0000313" key="8">
    <source>
        <dbReference type="EMBL" id="AIO00277.1"/>
    </source>
</evidence>
<feature type="domain" description="Phosphatidic acid phosphatase type 2/haloperoxidase" evidence="7">
    <location>
        <begin position="101"/>
        <end position="241"/>
    </location>
</feature>
<dbReference type="EMBL" id="CP009399">
    <property type="protein sequence ID" value="AIO00277.1"/>
    <property type="molecule type" value="Genomic_DNA"/>
</dbReference>
<keyword evidence="5 6" id="KW-0472">Membrane</keyword>
<evidence type="ECO:0000256" key="3">
    <source>
        <dbReference type="ARBA" id="ARBA00022801"/>
    </source>
</evidence>
<evidence type="ECO:0000256" key="6">
    <source>
        <dbReference type="SAM" id="Phobius"/>
    </source>
</evidence>
<accession>A0A088SER2</accession>
<dbReference type="PANTHER" id="PTHR14969:SF59">
    <property type="entry name" value="DOLICHYLDIPHOSPHATASE"/>
    <property type="match status" value="1"/>
</dbReference>
<reference evidence="8 9" key="1">
    <citation type="journal article" date="2015" name="Sci. Rep.">
        <title>The genome of Leishmania panamensis: insights into genomics of the L. (Viannia) subgenus.</title>
        <authorList>
            <person name="Llanes A."/>
            <person name="Restrepo C.M."/>
            <person name="Vecchio G.D."/>
            <person name="Anguizola F.J."/>
            <person name="Lleonart R."/>
        </authorList>
    </citation>
    <scope>NUCLEOTIDE SEQUENCE [LARGE SCALE GENOMIC DNA]</scope>
    <source>
        <strain evidence="8 9">MHOM/PA/94/PSC-1</strain>
    </source>
</reference>
<dbReference type="Gene3D" id="1.20.144.10">
    <property type="entry name" value="Phosphatidic acid phosphatase type 2/haloperoxidase"/>
    <property type="match status" value="1"/>
</dbReference>
<keyword evidence="3 8" id="KW-0378">Hydrolase</keyword>
<dbReference type="eggNOG" id="KOG3146">
    <property type="taxonomic scope" value="Eukaryota"/>
</dbReference>
<evidence type="ECO:0000259" key="7">
    <source>
        <dbReference type="SMART" id="SM00014"/>
    </source>
</evidence>
<feature type="transmembrane region" description="Helical" evidence="6">
    <location>
        <begin position="69"/>
        <end position="89"/>
    </location>
</feature>
<dbReference type="Proteomes" id="UP000063063">
    <property type="component" value="Chromosome 30"/>
</dbReference>
<dbReference type="RefSeq" id="XP_010701077.1">
    <property type="nucleotide sequence ID" value="XM_010702775.1"/>
</dbReference>
<dbReference type="GO" id="GO:0042392">
    <property type="term" value="F:sphingosine-1-phosphate phosphatase activity"/>
    <property type="evidence" value="ECO:0007669"/>
    <property type="project" value="TreeGrafter"/>
</dbReference>
<dbReference type="GO" id="GO:0016020">
    <property type="term" value="C:membrane"/>
    <property type="evidence" value="ECO:0007669"/>
    <property type="project" value="UniProtKB-SubCell"/>
</dbReference>